<evidence type="ECO:0000313" key="3">
    <source>
        <dbReference type="EMBL" id="MVX57915.1"/>
    </source>
</evidence>
<dbReference type="RefSeq" id="WP_160336329.1">
    <property type="nucleotide sequence ID" value="NZ_WSRP01000058.1"/>
</dbReference>
<name>A0A6L6YJK4_9BURK</name>
<comment type="caution">
    <text evidence="3">The sequence shown here is derived from an EMBL/GenBank/DDBJ whole genome shotgun (WGS) entry which is preliminary data.</text>
</comment>
<feature type="compositionally biased region" description="Basic and acidic residues" evidence="2">
    <location>
        <begin position="119"/>
        <end position="130"/>
    </location>
</feature>
<reference evidence="3 4" key="1">
    <citation type="submission" date="2019-12" db="EMBL/GenBank/DDBJ databases">
        <title>Microbes associate with the intestines of laboratory mice.</title>
        <authorList>
            <person name="Navarre W."/>
            <person name="Wong E."/>
        </authorList>
    </citation>
    <scope>NUCLEOTIDE SEQUENCE [LARGE SCALE GENOMIC DNA]</scope>
    <source>
        <strain evidence="3 4">NM82_D38</strain>
    </source>
</reference>
<sequence>MTERVAELLFQPYPQLLDAMWAQVLASESDDSKKSDELSLEIAQQLKIVFNENEIPSQTRHRMTLALWGLGADSYTDFVNRINKPVFDEPLDELTPAAFLEQQKSQNTEPKQGGSAADKQNEPSKTEGLKESNGTSSVETSEEAGNQNADISSAAPETTEDNTIPTLEEELKELTNKTDAATSDSDQFDTDIKKLEEECALADLETEEAEIRQIKRPMVTGLLRCFNSSTICNFYPLCRWNNGLPYKIENAKELYPEMANILLGDANRVGRKERLTLANGILLNIPFEDSELESTFFENKSKFTLDIYSLFAKKEVRNAAFDDRENGYWQAFYIVEPVDPESVSLDKKIEIKLNGLTYIRPELSDLARGQFVVLKLNNKYYGPLSLKEDALKRLYVAPLTSSENRGIVDCFEERPDAPVSPIFKVEGINVLINLKMIFTNPLLVRKTTVDMVSDEALVKEVIRKIPRAKGTPEVISRWMLDNLHNGFFDSGSVITKQRALRLLKYLQLNLPESRQIEQIVEMISSAMSSAAKRKPELFEEIYKRVITDQDVLKSLPAHKLIMEDLKELEDKREDLQRQISELEHRKKDKEREAANKRRKSELEKEIELLESRLEDLKEIKDIRKARDDERGELVRIRKEVRLANEELAQVKKEREDFDTKLEGFNKKINETVRTVADLAFDGQVTAKIMAAANRWNDERNTEATRNRVNFLKQIKKSSLTGRALNDELIKRLSRFRKYDPNEFTNMFVCIAQNFLTVFSGTPGSGKTSMCNLIAVNLGLNSIAKEQEVPALWNEQRELANRYVPVSVEKGWTSKRDLIGYYNPLTRRFESQDLHRIECFRQLDAECGVGFQELPYFILLDEANLSPMEYYFADFMNICDVRDSFSYISLGNNMSFKIPDTLRFLATINNDHTTENLSPRLIDRAWIITLPDTDSVTEHSSSEMSEATDFEPINWQNFLATFGKTSSVNLSGSVTELLQTAKSMFNNLGVQVSPRTQFSMANFIQTSSALMKSGDGQSSELLSLDYAIAQKLLPTINGVGEGYKEQLNELQYWLSDTKLTKSAGILEQIISQGESRMDYFGYF</sequence>
<organism evidence="3 4">
    <name type="scientific">Parasutterella muris</name>
    <dbReference type="NCBI Taxonomy" id="2565572"/>
    <lineage>
        <taxon>Bacteria</taxon>
        <taxon>Pseudomonadati</taxon>
        <taxon>Pseudomonadota</taxon>
        <taxon>Betaproteobacteria</taxon>
        <taxon>Burkholderiales</taxon>
        <taxon>Sutterellaceae</taxon>
        <taxon>Parasutterella</taxon>
    </lineage>
</organism>
<keyword evidence="1" id="KW-0175">Coiled coil</keyword>
<dbReference type="EMBL" id="WSRP01000058">
    <property type="protein sequence ID" value="MVX57915.1"/>
    <property type="molecule type" value="Genomic_DNA"/>
</dbReference>
<evidence type="ECO:0000313" key="4">
    <source>
        <dbReference type="Proteomes" id="UP000472580"/>
    </source>
</evidence>
<feature type="coiled-coil region" evidence="1">
    <location>
        <begin position="558"/>
        <end position="667"/>
    </location>
</feature>
<feature type="region of interest" description="Disordered" evidence="2">
    <location>
        <begin position="104"/>
        <end position="162"/>
    </location>
</feature>
<evidence type="ECO:0000256" key="2">
    <source>
        <dbReference type="SAM" id="MobiDB-lite"/>
    </source>
</evidence>
<feature type="compositionally biased region" description="Polar residues" evidence="2">
    <location>
        <begin position="132"/>
        <end position="151"/>
    </location>
</feature>
<evidence type="ECO:0000256" key="1">
    <source>
        <dbReference type="SAM" id="Coils"/>
    </source>
</evidence>
<dbReference type="InterPro" id="IPR027417">
    <property type="entry name" value="P-loop_NTPase"/>
</dbReference>
<dbReference type="AlphaFoldDB" id="A0A6L6YJK4"/>
<feature type="coiled-coil region" evidence="1">
    <location>
        <begin position="164"/>
        <end position="212"/>
    </location>
</feature>
<protein>
    <recommendedName>
        <fullName evidence="5">AAA+ ATPase domain-containing protein</fullName>
    </recommendedName>
</protein>
<dbReference type="Proteomes" id="UP000472580">
    <property type="component" value="Unassembled WGS sequence"/>
</dbReference>
<proteinExistence type="predicted"/>
<dbReference type="Gene3D" id="3.40.50.300">
    <property type="entry name" value="P-loop containing nucleotide triphosphate hydrolases"/>
    <property type="match status" value="1"/>
</dbReference>
<gene>
    <name evidence="3" type="ORF">E5987_12065</name>
</gene>
<accession>A0A6L6YJK4</accession>
<dbReference type="SUPFAM" id="SSF52540">
    <property type="entry name" value="P-loop containing nucleoside triphosphate hydrolases"/>
    <property type="match status" value="1"/>
</dbReference>
<dbReference type="OrthoDB" id="9781481at2"/>
<keyword evidence="4" id="KW-1185">Reference proteome</keyword>
<evidence type="ECO:0008006" key="5">
    <source>
        <dbReference type="Google" id="ProtNLM"/>
    </source>
</evidence>